<dbReference type="GO" id="GO:0004401">
    <property type="term" value="F:histidinol-phosphatase activity"/>
    <property type="evidence" value="ECO:0007669"/>
    <property type="project" value="UniProtKB-UniRule"/>
</dbReference>
<feature type="domain" description="Polymerase/histidinol phosphatase N-terminal" evidence="9">
    <location>
        <begin position="4"/>
        <end position="86"/>
    </location>
</feature>
<dbReference type="GO" id="GO:0000105">
    <property type="term" value="P:L-histidine biosynthetic process"/>
    <property type="evidence" value="ECO:0007669"/>
    <property type="project" value="UniProtKB-UniRule"/>
</dbReference>
<dbReference type="AlphaFoldDB" id="A0A174TA02"/>
<accession>A0A174TA02</accession>
<organism evidence="11 12">
    <name type="scientific">Flavonifractor plautii</name>
    <name type="common">Fusobacterium plautii</name>
    <dbReference type="NCBI Taxonomy" id="292800"/>
    <lineage>
        <taxon>Bacteria</taxon>
        <taxon>Bacillati</taxon>
        <taxon>Bacillota</taxon>
        <taxon>Clostridia</taxon>
        <taxon>Eubacteriales</taxon>
        <taxon>Oscillospiraceae</taxon>
        <taxon>Flavonifractor</taxon>
    </lineage>
</organism>
<dbReference type="InterPro" id="IPR016195">
    <property type="entry name" value="Pol/histidinol_Pase-like"/>
</dbReference>
<evidence type="ECO:0000256" key="8">
    <source>
        <dbReference type="RuleBase" id="RU366003"/>
    </source>
</evidence>
<dbReference type="Pfam" id="PF02811">
    <property type="entry name" value="PHP"/>
    <property type="match status" value="1"/>
</dbReference>
<dbReference type="InterPro" id="IPR004013">
    <property type="entry name" value="PHP_dom"/>
</dbReference>
<evidence type="ECO:0000313" key="13">
    <source>
        <dbReference type="Proteomes" id="UP000434475"/>
    </source>
</evidence>
<comment type="caution">
    <text evidence="11">The sequence shown here is derived from an EMBL/GenBank/DDBJ whole genome shotgun (WGS) entry which is preliminary data.</text>
</comment>
<evidence type="ECO:0000313" key="12">
    <source>
        <dbReference type="Proteomes" id="UP000429811"/>
    </source>
</evidence>
<sequence length="264" mass="28926">MYLSDYHTHSRLSFDAHAPLSELAEAAADAGLDELCVTDHFDFLDENGVPAEGYDWAPAVAQHQQALPAAGERLTLKLGLELGMPHLNPAAAAAICARPEADFILGSVHNLSPERGGTDLFFLDFSTVQACYDALDDYFASLALLAATDFYDVLAHLIYPLRYMQAPVTLNRYQDAIRAILRTAVEKGRGMEVNTCRGRTLEEWRPILALYRDCGGEIVTVGSDAHTPADVGKGVRAACALLRECGFRRVCTYEKHQPVFHTLG</sequence>
<dbReference type="InterPro" id="IPR010140">
    <property type="entry name" value="Histidinol_P_phosphatase_HisJ"/>
</dbReference>
<keyword evidence="5 8" id="KW-0378">Hydrolase</keyword>
<dbReference type="PANTHER" id="PTHR21039:SF0">
    <property type="entry name" value="HISTIDINOL-PHOSPHATASE"/>
    <property type="match status" value="1"/>
</dbReference>
<dbReference type="EMBL" id="WKPO01000007">
    <property type="protein sequence ID" value="MSB48468.1"/>
    <property type="molecule type" value="Genomic_DNA"/>
</dbReference>
<dbReference type="GO" id="GO:0005737">
    <property type="term" value="C:cytoplasm"/>
    <property type="evidence" value="ECO:0007669"/>
    <property type="project" value="TreeGrafter"/>
</dbReference>
<evidence type="ECO:0000256" key="7">
    <source>
        <dbReference type="ARBA" id="ARBA00049158"/>
    </source>
</evidence>
<evidence type="ECO:0000313" key="11">
    <source>
        <dbReference type="EMBL" id="MSB48468.1"/>
    </source>
</evidence>
<keyword evidence="4 8" id="KW-0028">Amino-acid biosynthesis</keyword>
<dbReference type="Proteomes" id="UP000434475">
    <property type="component" value="Unassembled WGS sequence"/>
</dbReference>
<proteinExistence type="inferred from homology"/>
<comment type="catalytic activity">
    <reaction evidence="7 8">
        <text>L-histidinol phosphate + H2O = L-histidinol + phosphate</text>
        <dbReference type="Rhea" id="RHEA:14465"/>
        <dbReference type="ChEBI" id="CHEBI:15377"/>
        <dbReference type="ChEBI" id="CHEBI:43474"/>
        <dbReference type="ChEBI" id="CHEBI:57699"/>
        <dbReference type="ChEBI" id="CHEBI:57980"/>
        <dbReference type="EC" id="3.1.3.15"/>
    </reaction>
</comment>
<evidence type="ECO:0000256" key="2">
    <source>
        <dbReference type="ARBA" id="ARBA00009152"/>
    </source>
</evidence>
<dbReference type="EC" id="3.1.3.15" evidence="3 8"/>
<dbReference type="PANTHER" id="PTHR21039">
    <property type="entry name" value="HISTIDINOL PHOSPHATASE-RELATED"/>
    <property type="match status" value="1"/>
</dbReference>
<dbReference type="UniPathway" id="UPA00031">
    <property type="reaction ID" value="UER00013"/>
</dbReference>
<evidence type="ECO:0000256" key="5">
    <source>
        <dbReference type="ARBA" id="ARBA00022801"/>
    </source>
</evidence>
<dbReference type="EMBL" id="WKPR01000006">
    <property type="protein sequence ID" value="MSB19405.1"/>
    <property type="molecule type" value="Genomic_DNA"/>
</dbReference>
<dbReference type="Gene3D" id="3.20.20.140">
    <property type="entry name" value="Metal-dependent hydrolases"/>
    <property type="match status" value="1"/>
</dbReference>
<evidence type="ECO:0000256" key="1">
    <source>
        <dbReference type="ARBA" id="ARBA00004970"/>
    </source>
</evidence>
<gene>
    <name evidence="11" type="ORF">GKE90_07100</name>
    <name evidence="10" type="ORF">GKE97_07730</name>
</gene>
<dbReference type="SMART" id="SM00481">
    <property type="entry name" value="POLIIIAc"/>
    <property type="match status" value="1"/>
</dbReference>
<reference evidence="12 13" key="1">
    <citation type="journal article" date="2019" name="Nat. Med.">
        <title>A library of human gut bacterial isolates paired with longitudinal multiomics data enables mechanistic microbiome research.</title>
        <authorList>
            <person name="Poyet M."/>
            <person name="Groussin M."/>
            <person name="Gibbons S.M."/>
            <person name="Avila-Pacheco J."/>
            <person name="Jiang X."/>
            <person name="Kearney S.M."/>
            <person name="Perrotta A.R."/>
            <person name="Berdy B."/>
            <person name="Zhao S."/>
            <person name="Lieberman T.D."/>
            <person name="Swanson P.K."/>
            <person name="Smith M."/>
            <person name="Roesemann S."/>
            <person name="Alexander J.E."/>
            <person name="Rich S.A."/>
            <person name="Livny J."/>
            <person name="Vlamakis H."/>
            <person name="Clish C."/>
            <person name="Bullock K."/>
            <person name="Deik A."/>
            <person name="Scott J."/>
            <person name="Pierce K.A."/>
            <person name="Xavier R.J."/>
            <person name="Alm E.J."/>
        </authorList>
    </citation>
    <scope>NUCLEOTIDE SEQUENCE [LARGE SCALE GENOMIC DNA]</scope>
    <source>
        <strain evidence="10 13">BIOML-A2</strain>
        <strain evidence="11 12">BIOML-A5</strain>
    </source>
</reference>
<comment type="pathway">
    <text evidence="1 8">Amino-acid biosynthesis; L-histidine biosynthesis; L-histidine from 5-phospho-alpha-D-ribose 1-diphosphate: step 8/9.</text>
</comment>
<evidence type="ECO:0000256" key="6">
    <source>
        <dbReference type="ARBA" id="ARBA00023102"/>
    </source>
</evidence>
<dbReference type="InterPro" id="IPR003141">
    <property type="entry name" value="Pol/His_phosphatase_N"/>
</dbReference>
<evidence type="ECO:0000256" key="4">
    <source>
        <dbReference type="ARBA" id="ARBA00022605"/>
    </source>
</evidence>
<evidence type="ECO:0000313" key="10">
    <source>
        <dbReference type="EMBL" id="MSB19405.1"/>
    </source>
</evidence>
<evidence type="ECO:0000259" key="9">
    <source>
        <dbReference type="SMART" id="SM00481"/>
    </source>
</evidence>
<dbReference type="SUPFAM" id="SSF89550">
    <property type="entry name" value="PHP domain-like"/>
    <property type="match status" value="1"/>
</dbReference>
<keyword evidence="6 8" id="KW-0368">Histidine biosynthesis</keyword>
<evidence type="ECO:0000256" key="3">
    <source>
        <dbReference type="ARBA" id="ARBA00013085"/>
    </source>
</evidence>
<dbReference type="RefSeq" id="WP_009260231.1">
    <property type="nucleotide sequence ID" value="NZ_CANCWG010000007.1"/>
</dbReference>
<comment type="similarity">
    <text evidence="2 8">Belongs to the PHP hydrolase family. HisK subfamily.</text>
</comment>
<protein>
    <recommendedName>
        <fullName evidence="3 8">Histidinol-phosphatase</fullName>
        <shortName evidence="8">HolPase</shortName>
        <ecNumber evidence="3 8">3.1.3.15</ecNumber>
    </recommendedName>
</protein>
<dbReference type="Proteomes" id="UP000429811">
    <property type="component" value="Unassembled WGS sequence"/>
</dbReference>
<name>A0A174TA02_FLAPL</name>